<evidence type="ECO:0000259" key="3">
    <source>
        <dbReference type="Pfam" id="PF01030"/>
    </source>
</evidence>
<sequence length="1095" mass="123848">MNLLLKFIFLFLITQLSKIDCWDIKSCDANPSCKFNETFLSQDTSQNFPKNCSTVCGIVLINGTTDLSVEQLTELFKNMRILVGGLHIRNTTFENLRFLAGLRRFVADYTRYPIYDAQLRITYNRELRELGLLNLTTIKSSVVDIFRNEKLEKLNLPKLEIAKFLGNYTIQFLMGYDKYPKFCIETQVLDALTRRRNQCDLVVNSDICIPENAPNVCTVPTVGCQRLIGNLNITKGFDVRKVESLKRLYGTLNITNTDFTDFRFLGNLTHIFQLEYAVALYVVGNKNLKNMEFPKLRIQSQMIRIKNSTRNRTLSKNQSPLRMNHISLSVSNSPDRLSECSVLSAPPSICTMKLRTSFPFLTDSATPEKRRNSQYCTPKKRGVLKTKISKIKDQKTHTESPNIYTAECMLSTDKNSEKSPRSGNVLSASSSLYSSPFSKRTTPTRHGMFQPPTPEHPHPMAGYSKLLYCGDQEVFMAKQKVLLTQSQNGSKDESKKLEPARELKWMVDENQKTLVDSEDVRELLNEILEMVLDENIEENDLKMDENKPKQENIAQISQPEATVTEKLFKFSVVKNEQSLKSEETPEQVTVTSDTEMRILDDCSSLKISPAKDSELAEAHRKMMDFLATQQGQELSKQLAKLKNEQSGMGKSRTIEETNRKWLASKTPKNLGKGQRLGRNLAKKSVTFLTPDAKERLNEEPRDWSFLRSPDLDQRDSDVSEASEEPEDVKPEPEPCSVVNEDISLTTEDKTNWNEIQNSPESPPLLKNPDFYDPDEVDVSLSLKFEATPPNHKLLSFKKLDIAQLPTMETPPGKFSTPPSLGITEIGDCTPDRLITDTSSETELTHLVLTSPDTPSIPRPISTPTRFLRTHFFDTPVSPPIPVADVIIEHVQVVEPPVLAAPGDPKWLQQQMSQLFCQTSTPQVKTVTVETTIALSLPVSNELLADALSKMEVKEEEPVSSEPLSTEPAIESPVRNRKSCLAKPDMLDKVPDYFAHALTPCSTPLNLQFDKTARPPIPKFSRKTLLRQPPINLPFPKRVKKCVRFPEDSQISTKVWTYDEVVNAGGSAFRIISIVDHNTNTIRFPKYVPPVEFSCV</sequence>
<feature type="compositionally biased region" description="Low complexity" evidence="1">
    <location>
        <begin position="422"/>
        <end position="438"/>
    </location>
</feature>
<proteinExistence type="predicted"/>
<feature type="region of interest" description="Disordered" evidence="1">
    <location>
        <begin position="699"/>
        <end position="768"/>
    </location>
</feature>
<feature type="region of interest" description="Disordered" evidence="1">
    <location>
        <begin position="412"/>
        <end position="455"/>
    </location>
</feature>
<reference evidence="5" key="1">
    <citation type="submission" date="2017-10" db="EMBL/GenBank/DDBJ databases">
        <title>Rapid genome shrinkage in a self-fertile nematode reveals novel sperm competition proteins.</title>
        <authorList>
            <person name="Yin D."/>
            <person name="Schwarz E.M."/>
            <person name="Thomas C.G."/>
            <person name="Felde R.L."/>
            <person name="Korf I.F."/>
            <person name="Cutter A.D."/>
            <person name="Schartner C.M."/>
            <person name="Ralston E.J."/>
            <person name="Meyer B.J."/>
            <person name="Haag E.S."/>
        </authorList>
    </citation>
    <scope>NUCLEOTIDE SEQUENCE [LARGE SCALE GENOMIC DNA]</scope>
    <source>
        <strain evidence="5">JU1422</strain>
    </source>
</reference>
<dbReference type="PANTHER" id="PTHR21662:SF59">
    <property type="entry name" value="RECEPTOR PROTEIN-TYROSINE KINASE"/>
    <property type="match status" value="1"/>
</dbReference>
<comment type="caution">
    <text evidence="4">The sequence shown here is derived from an EMBL/GenBank/DDBJ whole genome shotgun (WGS) entry which is preliminary data.</text>
</comment>
<feature type="signal peptide" evidence="2">
    <location>
        <begin position="1"/>
        <end position="21"/>
    </location>
</feature>
<feature type="chain" id="PRO_5013882375" description="Receptor L-domain domain-containing protein" evidence="2">
    <location>
        <begin position="22"/>
        <end position="1095"/>
    </location>
</feature>
<evidence type="ECO:0000256" key="1">
    <source>
        <dbReference type="SAM" id="MobiDB-lite"/>
    </source>
</evidence>
<dbReference type="PANTHER" id="PTHR21662">
    <property type="entry name" value="RECEPTOR PROTEIN-TYROSINE KINASE"/>
    <property type="match status" value="1"/>
</dbReference>
<dbReference type="Proteomes" id="UP000230233">
    <property type="component" value="Chromosome IV"/>
</dbReference>
<evidence type="ECO:0000256" key="2">
    <source>
        <dbReference type="SAM" id="SignalP"/>
    </source>
</evidence>
<gene>
    <name evidence="4" type="primary">Cnig_chr_IV.g12135</name>
    <name evidence="4" type="ORF">B9Z55_012135</name>
</gene>
<accession>A0A2G5TVV4</accession>
<protein>
    <recommendedName>
        <fullName evidence="3">Receptor L-domain domain-containing protein</fullName>
    </recommendedName>
</protein>
<feature type="domain" description="Receptor L-domain" evidence="3">
    <location>
        <begin position="223"/>
        <end position="308"/>
    </location>
</feature>
<dbReference type="InterPro" id="IPR036941">
    <property type="entry name" value="Rcpt_L-dom_sf"/>
</dbReference>
<dbReference type="Gene3D" id="3.80.20.20">
    <property type="entry name" value="Receptor L-domain"/>
    <property type="match status" value="2"/>
</dbReference>
<keyword evidence="5" id="KW-1185">Reference proteome</keyword>
<dbReference type="Pfam" id="PF01030">
    <property type="entry name" value="Recep_L_domain"/>
    <property type="match status" value="2"/>
</dbReference>
<feature type="region of interest" description="Disordered" evidence="1">
    <location>
        <begin position="954"/>
        <end position="974"/>
    </location>
</feature>
<name>A0A2G5TVV4_9PELO</name>
<feature type="compositionally biased region" description="Basic and acidic residues" evidence="1">
    <location>
        <begin position="699"/>
        <end position="717"/>
    </location>
</feature>
<organism evidence="4 5">
    <name type="scientific">Caenorhabditis nigoni</name>
    <dbReference type="NCBI Taxonomy" id="1611254"/>
    <lineage>
        <taxon>Eukaryota</taxon>
        <taxon>Metazoa</taxon>
        <taxon>Ecdysozoa</taxon>
        <taxon>Nematoda</taxon>
        <taxon>Chromadorea</taxon>
        <taxon>Rhabditida</taxon>
        <taxon>Rhabditina</taxon>
        <taxon>Rhabditomorpha</taxon>
        <taxon>Rhabditoidea</taxon>
        <taxon>Rhabditidae</taxon>
        <taxon>Peloderinae</taxon>
        <taxon>Caenorhabditis</taxon>
    </lineage>
</organism>
<dbReference type="OrthoDB" id="5884642at2759"/>
<dbReference type="InterPro" id="IPR053079">
    <property type="entry name" value="SPS2_domain"/>
</dbReference>
<evidence type="ECO:0000313" key="4">
    <source>
        <dbReference type="EMBL" id="PIC31427.1"/>
    </source>
</evidence>
<evidence type="ECO:0000313" key="5">
    <source>
        <dbReference type="Proteomes" id="UP000230233"/>
    </source>
</evidence>
<dbReference type="InterPro" id="IPR000494">
    <property type="entry name" value="Rcpt_L-dom"/>
</dbReference>
<dbReference type="EMBL" id="PDUG01000004">
    <property type="protein sequence ID" value="PIC31427.1"/>
    <property type="molecule type" value="Genomic_DNA"/>
</dbReference>
<keyword evidence="2" id="KW-0732">Signal</keyword>
<dbReference type="SUPFAM" id="SSF52058">
    <property type="entry name" value="L domain-like"/>
    <property type="match status" value="2"/>
</dbReference>
<dbReference type="AlphaFoldDB" id="A0A2G5TVV4"/>
<feature type="domain" description="Receptor L-domain" evidence="3">
    <location>
        <begin position="51"/>
        <end position="151"/>
    </location>
</feature>